<gene>
    <name evidence="1" type="ORF">PHAECO_LOCUS13077</name>
</gene>
<dbReference type="EMBL" id="OU896715">
    <property type="protein sequence ID" value="CAG9825679.1"/>
    <property type="molecule type" value="Genomic_DNA"/>
</dbReference>
<reference evidence="1" key="1">
    <citation type="submission" date="2022-01" db="EMBL/GenBank/DDBJ databases">
        <authorList>
            <person name="King R."/>
        </authorList>
    </citation>
    <scope>NUCLEOTIDE SEQUENCE</scope>
</reference>
<evidence type="ECO:0000313" key="2">
    <source>
        <dbReference type="Proteomes" id="UP001153737"/>
    </source>
</evidence>
<evidence type="ECO:0008006" key="3">
    <source>
        <dbReference type="Google" id="ProtNLM"/>
    </source>
</evidence>
<dbReference type="Proteomes" id="UP001153737">
    <property type="component" value="Chromosome 9"/>
</dbReference>
<dbReference type="PANTHER" id="PTHR46704:SF9">
    <property type="entry name" value="BHLH DOMAIN-CONTAINING PROTEIN"/>
    <property type="match status" value="1"/>
</dbReference>
<organism evidence="1 2">
    <name type="scientific">Phaedon cochleariae</name>
    <name type="common">Mustard beetle</name>
    <dbReference type="NCBI Taxonomy" id="80249"/>
    <lineage>
        <taxon>Eukaryota</taxon>
        <taxon>Metazoa</taxon>
        <taxon>Ecdysozoa</taxon>
        <taxon>Arthropoda</taxon>
        <taxon>Hexapoda</taxon>
        <taxon>Insecta</taxon>
        <taxon>Pterygota</taxon>
        <taxon>Neoptera</taxon>
        <taxon>Endopterygota</taxon>
        <taxon>Coleoptera</taxon>
        <taxon>Polyphaga</taxon>
        <taxon>Cucujiformia</taxon>
        <taxon>Chrysomeloidea</taxon>
        <taxon>Chrysomelidae</taxon>
        <taxon>Chrysomelinae</taxon>
        <taxon>Chrysomelini</taxon>
        <taxon>Phaedon</taxon>
    </lineage>
</organism>
<keyword evidence="2" id="KW-1185">Reference proteome</keyword>
<protein>
    <recommendedName>
        <fullName evidence="3">Tesmin/TSO1-like CXC domain-containing protein</fullName>
    </recommendedName>
</protein>
<dbReference type="PANTHER" id="PTHR46704">
    <property type="entry name" value="CXC DOMAIN-CONTAINING PROTEIN-RELATED"/>
    <property type="match status" value="1"/>
</dbReference>
<evidence type="ECO:0000313" key="1">
    <source>
        <dbReference type="EMBL" id="CAG9825679.1"/>
    </source>
</evidence>
<sequence length="707" mass="79906">MSNLEKTDHDISDYFRSRGFSVQLGSKNPFSRIPVDQTLEETVNRDTQKSGGTKGFSLKPGTVEKYYITAEYRASALRQLRENLSLSNHSKFHHADLHKPRMKIDEECVSSIVQLLENDWTNPFDQSPSDIINLSTGRAAAPDVQTSLLSLKKRGEDAYETFKRDRLERGEGFFDPIKKINLKTFNTTVPLKKSGKNKEIILRADRKLYASMILIAENRHLNMLDVFSHPLGPLPRSLANPDGSIKKTSKTVLGKHLESLISPEDENISSSATIIDGMALIQKLHGENRTFDELSDSILNQILNCGYHSQRIDIVFDTYRDKSIKSAERLSRGSEEEISFKNIKSGHRIIKWRRLLQSNDSKNKLTTFLVESWQEENRRRKIADRTLFATYSGKCIEITASGSHDVEDLASSQEEADTRMMLHIKNAAMEYSNIICVSDDTDVLILALYISSKFRWESNIYIKRGTSGRIRLIDIKKLASAVGSHVTSALPGLHAWTGCDTVSAFSGQGKLKALKLLPTNDEFVSLFSMLGSQFSLSDGDHCKIQKFACQLYSRNIKTENINELRYQMFRSRQGAVESTQLPPCEDCLHQHSLRANYQTAIRKRCLENFPAIPEPEDHGWNLEKDGQLSIKWMRGAPAPEAVLELLSCSCSKLCRLPSCTCMVNQLKCTDACKLATCENMSDPEECREEVYDSYNSCGSDDDEEDDE</sequence>
<proteinExistence type="predicted"/>
<name>A0A9N9X3I3_PHACE</name>
<reference evidence="1" key="2">
    <citation type="submission" date="2022-10" db="EMBL/GenBank/DDBJ databases">
        <authorList>
            <consortium name="ENA_rothamsted_submissions"/>
            <consortium name="culmorum"/>
            <person name="King R."/>
        </authorList>
    </citation>
    <scope>NUCLEOTIDE SEQUENCE</scope>
</reference>
<accession>A0A9N9X3I3</accession>
<dbReference type="AlphaFoldDB" id="A0A9N9X3I3"/>
<dbReference type="OrthoDB" id="6711362at2759"/>